<name>A0A0J1JC80_9GAMM</name>
<organism evidence="6 7">
    <name type="scientific">Photobacterium aphoticum</name>
    <dbReference type="NCBI Taxonomy" id="754436"/>
    <lineage>
        <taxon>Bacteria</taxon>
        <taxon>Pseudomonadati</taxon>
        <taxon>Pseudomonadota</taxon>
        <taxon>Gammaproteobacteria</taxon>
        <taxon>Vibrionales</taxon>
        <taxon>Vibrionaceae</taxon>
        <taxon>Photobacterium</taxon>
    </lineage>
</organism>
<feature type="coiled-coil region" evidence="2">
    <location>
        <begin position="159"/>
        <end position="193"/>
    </location>
</feature>
<gene>
    <name evidence="6" type="ORF">ABT58_19100</name>
</gene>
<dbReference type="AlphaFoldDB" id="A0A0J1JC80"/>
<keyword evidence="2" id="KW-0175">Coiled coil</keyword>
<evidence type="ECO:0000313" key="7">
    <source>
        <dbReference type="Proteomes" id="UP000036426"/>
    </source>
</evidence>
<feature type="chain" id="PRO_5005253587" evidence="3">
    <location>
        <begin position="28"/>
        <end position="338"/>
    </location>
</feature>
<keyword evidence="3" id="KW-0732">Signal</keyword>
<feature type="domain" description="Multidrug resistance protein MdtA-like barrel-sandwich hybrid" evidence="4">
    <location>
        <begin position="40"/>
        <end position="228"/>
    </location>
</feature>
<accession>A0A0J1JC80</accession>
<dbReference type="InterPro" id="IPR058634">
    <property type="entry name" value="AaeA-lik-b-barrel"/>
</dbReference>
<dbReference type="InterPro" id="IPR050739">
    <property type="entry name" value="MFP"/>
</dbReference>
<dbReference type="Pfam" id="PF25917">
    <property type="entry name" value="BSH_RND"/>
    <property type="match status" value="1"/>
</dbReference>
<evidence type="ECO:0000256" key="2">
    <source>
        <dbReference type="SAM" id="Coils"/>
    </source>
</evidence>
<dbReference type="PANTHER" id="PTHR30386">
    <property type="entry name" value="MEMBRANE FUSION SUBUNIT OF EMRAB-TOLC MULTIDRUG EFFLUX PUMP"/>
    <property type="match status" value="1"/>
</dbReference>
<reference evidence="6 7" key="1">
    <citation type="submission" date="2015-05" db="EMBL/GenBank/DDBJ databases">
        <title>Photobacterium galathea sp. nov.</title>
        <authorList>
            <person name="Machado H."/>
            <person name="Gram L."/>
        </authorList>
    </citation>
    <scope>NUCLEOTIDE SEQUENCE [LARGE SCALE GENOMIC DNA]</scope>
    <source>
        <strain evidence="6 7">DSM 25995</strain>
    </source>
</reference>
<dbReference type="Gene3D" id="1.10.287.470">
    <property type="entry name" value="Helix hairpin bin"/>
    <property type="match status" value="2"/>
</dbReference>
<dbReference type="PANTHER" id="PTHR30386:SF24">
    <property type="entry name" value="MULTIDRUG RESISTANCE EFFLUX PUMP"/>
    <property type="match status" value="1"/>
</dbReference>
<dbReference type="Proteomes" id="UP000036426">
    <property type="component" value="Unassembled WGS sequence"/>
</dbReference>
<comment type="similarity">
    <text evidence="1">Belongs to the membrane fusion protein (MFP) (TC 8.A.1) family.</text>
</comment>
<comment type="caution">
    <text evidence="6">The sequence shown here is derived from an EMBL/GenBank/DDBJ whole genome shotgun (WGS) entry which is preliminary data.</text>
</comment>
<dbReference type="Gene3D" id="2.40.50.100">
    <property type="match status" value="1"/>
</dbReference>
<dbReference type="PATRIC" id="fig|754436.4.peg.4040"/>
<evidence type="ECO:0000259" key="5">
    <source>
        <dbReference type="Pfam" id="PF25963"/>
    </source>
</evidence>
<dbReference type="Pfam" id="PF25963">
    <property type="entry name" value="Beta-barrel_AAEA"/>
    <property type="match status" value="1"/>
</dbReference>
<dbReference type="RefSeq" id="WP_047876120.1">
    <property type="nucleotide sequence ID" value="NZ_BMYC01000006.1"/>
</dbReference>
<dbReference type="Gene3D" id="2.40.30.170">
    <property type="match status" value="1"/>
</dbReference>
<evidence type="ECO:0000313" key="6">
    <source>
        <dbReference type="EMBL" id="KLU99196.1"/>
    </source>
</evidence>
<dbReference type="InterPro" id="IPR058625">
    <property type="entry name" value="MdtA-like_BSH"/>
</dbReference>
<dbReference type="EMBL" id="LDOV01000037">
    <property type="protein sequence ID" value="KLU99196.1"/>
    <property type="molecule type" value="Genomic_DNA"/>
</dbReference>
<keyword evidence="7" id="KW-1185">Reference proteome</keyword>
<dbReference type="GO" id="GO:0055085">
    <property type="term" value="P:transmembrane transport"/>
    <property type="evidence" value="ECO:0007669"/>
    <property type="project" value="InterPro"/>
</dbReference>
<feature type="domain" description="p-hydroxybenzoic acid efflux pump subunit AaeA-like beta-barrel" evidence="5">
    <location>
        <begin position="240"/>
        <end position="331"/>
    </location>
</feature>
<evidence type="ECO:0000259" key="4">
    <source>
        <dbReference type="Pfam" id="PF25917"/>
    </source>
</evidence>
<feature type="signal peptide" evidence="3">
    <location>
        <begin position="1"/>
        <end position="27"/>
    </location>
</feature>
<sequence length="338" mass="36161">MKKKVIALAALIALSVGGFTYLTPSHAIHTDNAYIKADITTVSPQVGGQVAAVFVQDNQWVTAGTPLFAIDDADYQANHAIAQAAVAVADAALANNASRLTLQTVNIEQAKAAIASAQANDKQQRADFARYQKLIAKASISQTQFDAQQTRTIDAKAKLDSARLALQAQQKTYDAMQSERAQLTAQRQQAQSKLTLSDIALKRTTVYAPVDGYVAHRQVQAGKFVQPGMGLITLVPSHIWLEANFKETQLTNMAPGQAVEVTLDMYPDTPITGTVESVTHATGAQFSLLPPQNATGNFVKVVQRVPVKITLQLPTDLRGKVYPGLSANVTVDTAAPQA</sequence>
<dbReference type="OrthoDB" id="9811754at2"/>
<dbReference type="SUPFAM" id="SSF111369">
    <property type="entry name" value="HlyD-like secretion proteins"/>
    <property type="match status" value="3"/>
</dbReference>
<protein>
    <submittedName>
        <fullName evidence="6">Multidrug transporter</fullName>
    </submittedName>
</protein>
<evidence type="ECO:0000256" key="3">
    <source>
        <dbReference type="SAM" id="SignalP"/>
    </source>
</evidence>
<evidence type="ECO:0000256" key="1">
    <source>
        <dbReference type="ARBA" id="ARBA00009477"/>
    </source>
</evidence>
<proteinExistence type="inferred from homology"/>